<dbReference type="Gene3D" id="4.10.93.10">
    <property type="entry name" value="Mitochondrial cytochrome c oxidase subunit VIc/VIIs"/>
    <property type="match status" value="1"/>
</dbReference>
<reference evidence="10 11" key="1">
    <citation type="journal article" date="2021" name="J. Hered.">
        <title>A chromosome-level genome assembly of the parasitoid wasp, Cotesia glomerata (Hymenoptera: Braconidae).</title>
        <authorList>
            <person name="Pinto B.J."/>
            <person name="Weis J.J."/>
            <person name="Gamble T."/>
            <person name="Ode P.J."/>
            <person name="Paul R."/>
            <person name="Zaspel J.M."/>
        </authorList>
    </citation>
    <scope>NUCLEOTIDE SEQUENCE [LARGE SCALE GENOMIC DNA]</scope>
    <source>
        <strain evidence="10">CgM1</strain>
    </source>
</reference>
<keyword evidence="6 9" id="KW-1133">Transmembrane helix</keyword>
<evidence type="ECO:0000256" key="9">
    <source>
        <dbReference type="SAM" id="Phobius"/>
    </source>
</evidence>
<comment type="pathway">
    <text evidence="2">Energy metabolism; oxidative phosphorylation.</text>
</comment>
<sequence length="73" mass="8656">MSIAKPVMRGLYAKKIKIHLLGATLTSITAGLLWKTFYMDRRKREYDAYWKYYDAEIHERIMEENGLLQSCPQ</sequence>
<evidence type="ECO:0000313" key="11">
    <source>
        <dbReference type="Proteomes" id="UP000826195"/>
    </source>
</evidence>
<keyword evidence="4 9" id="KW-0812">Transmembrane</keyword>
<dbReference type="PANTHER" id="PTHR48416:SF1">
    <property type="entry name" value="CYTOCHROME C OXIDASE SUBUNIT 6C"/>
    <property type="match status" value="1"/>
</dbReference>
<dbReference type="Proteomes" id="UP000826195">
    <property type="component" value="Unassembled WGS sequence"/>
</dbReference>
<comment type="subcellular location">
    <subcellularLocation>
        <location evidence="1">Mitochondrion inner membrane</location>
        <topology evidence="1">Single-pass membrane protein</topology>
    </subcellularLocation>
</comment>
<dbReference type="AlphaFoldDB" id="A0AAV7I128"/>
<keyword evidence="5" id="KW-0999">Mitochondrion inner membrane</keyword>
<feature type="transmembrane region" description="Helical" evidence="9">
    <location>
        <begin position="16"/>
        <end position="34"/>
    </location>
</feature>
<evidence type="ECO:0008006" key="12">
    <source>
        <dbReference type="Google" id="ProtNLM"/>
    </source>
</evidence>
<dbReference type="GO" id="GO:0005743">
    <property type="term" value="C:mitochondrial inner membrane"/>
    <property type="evidence" value="ECO:0007669"/>
    <property type="project" value="UniProtKB-SubCell"/>
</dbReference>
<dbReference type="InterPro" id="IPR037169">
    <property type="entry name" value="Cytochrome_c_oxidase_VIc_sf"/>
</dbReference>
<evidence type="ECO:0000256" key="7">
    <source>
        <dbReference type="ARBA" id="ARBA00023128"/>
    </source>
</evidence>
<dbReference type="PANTHER" id="PTHR48416">
    <property type="entry name" value="CYTOCHROME C OXIDASE SUBUNIT 6C"/>
    <property type="match status" value="1"/>
</dbReference>
<evidence type="ECO:0000313" key="10">
    <source>
        <dbReference type="EMBL" id="KAH0539334.1"/>
    </source>
</evidence>
<keyword evidence="11" id="KW-1185">Reference proteome</keyword>
<evidence type="ECO:0000256" key="3">
    <source>
        <dbReference type="ARBA" id="ARBA00007204"/>
    </source>
</evidence>
<dbReference type="Pfam" id="PF02937">
    <property type="entry name" value="COX6C"/>
    <property type="match status" value="1"/>
</dbReference>
<organism evidence="10 11">
    <name type="scientific">Cotesia glomerata</name>
    <name type="common">Lepidopteran parasitic wasp</name>
    <name type="synonym">Apanteles glomeratus</name>
    <dbReference type="NCBI Taxonomy" id="32391"/>
    <lineage>
        <taxon>Eukaryota</taxon>
        <taxon>Metazoa</taxon>
        <taxon>Ecdysozoa</taxon>
        <taxon>Arthropoda</taxon>
        <taxon>Hexapoda</taxon>
        <taxon>Insecta</taxon>
        <taxon>Pterygota</taxon>
        <taxon>Neoptera</taxon>
        <taxon>Endopterygota</taxon>
        <taxon>Hymenoptera</taxon>
        <taxon>Apocrita</taxon>
        <taxon>Ichneumonoidea</taxon>
        <taxon>Braconidae</taxon>
        <taxon>Microgastrinae</taxon>
        <taxon>Cotesia</taxon>
    </lineage>
</organism>
<evidence type="ECO:0000256" key="5">
    <source>
        <dbReference type="ARBA" id="ARBA00022792"/>
    </source>
</evidence>
<evidence type="ECO:0000256" key="1">
    <source>
        <dbReference type="ARBA" id="ARBA00004434"/>
    </source>
</evidence>
<evidence type="ECO:0000256" key="8">
    <source>
        <dbReference type="ARBA" id="ARBA00023136"/>
    </source>
</evidence>
<accession>A0AAV7I128</accession>
<evidence type="ECO:0000256" key="2">
    <source>
        <dbReference type="ARBA" id="ARBA00004673"/>
    </source>
</evidence>
<comment type="caution">
    <text evidence="10">The sequence shown here is derived from an EMBL/GenBank/DDBJ whole genome shotgun (WGS) entry which is preliminary data.</text>
</comment>
<proteinExistence type="inferred from homology"/>
<comment type="similarity">
    <text evidence="3">Belongs to the cytochrome c oxidase subunit 6c family.</text>
</comment>
<evidence type="ECO:0000256" key="4">
    <source>
        <dbReference type="ARBA" id="ARBA00022692"/>
    </source>
</evidence>
<evidence type="ECO:0000256" key="6">
    <source>
        <dbReference type="ARBA" id="ARBA00022989"/>
    </source>
</evidence>
<gene>
    <name evidence="10" type="ORF">KQX54_004120</name>
</gene>
<protein>
    <recommendedName>
        <fullName evidence="12">Mitochondrial cytochrome c oxidase subunit VIc/VIIs domain-containing protein</fullName>
    </recommendedName>
</protein>
<keyword evidence="8 9" id="KW-0472">Membrane</keyword>
<keyword evidence="7" id="KW-0496">Mitochondrion</keyword>
<dbReference type="EMBL" id="JAHXZJ010002609">
    <property type="protein sequence ID" value="KAH0539334.1"/>
    <property type="molecule type" value="Genomic_DNA"/>
</dbReference>
<dbReference type="SUPFAM" id="SSF81415">
    <property type="entry name" value="Mitochondrial cytochrome c oxidase subunit VIc"/>
    <property type="match status" value="1"/>
</dbReference>
<dbReference type="InterPro" id="IPR034884">
    <property type="entry name" value="Cytochrome_c_oxidase_VIc/VIIs"/>
</dbReference>
<dbReference type="InterPro" id="IPR051389">
    <property type="entry name" value="Cytochrome_c_oxidase_VIc"/>
</dbReference>
<name>A0AAV7I128_COTGL</name>